<keyword evidence="1" id="KW-0812">Transmembrane</keyword>
<keyword evidence="1" id="KW-0472">Membrane</keyword>
<keyword evidence="4" id="KW-1185">Reference proteome</keyword>
<comment type="caution">
    <text evidence="3">The sequence shown here is derived from an EMBL/GenBank/DDBJ whole genome shotgun (WGS) entry which is preliminary data.</text>
</comment>
<accession>A0ABW2P7P1</accession>
<dbReference type="InterPro" id="IPR025565">
    <property type="entry name" value="DUF4328"/>
</dbReference>
<dbReference type="EMBL" id="JBHTCG010000017">
    <property type="protein sequence ID" value="MFC7385309.1"/>
    <property type="molecule type" value="Genomic_DNA"/>
</dbReference>
<reference evidence="4" key="1">
    <citation type="journal article" date="2019" name="Int. J. Syst. Evol. Microbiol.">
        <title>The Global Catalogue of Microorganisms (GCM) 10K type strain sequencing project: providing services to taxonomists for standard genome sequencing and annotation.</title>
        <authorList>
            <consortium name="The Broad Institute Genomics Platform"/>
            <consortium name="The Broad Institute Genome Sequencing Center for Infectious Disease"/>
            <person name="Wu L."/>
            <person name="Ma J."/>
        </authorList>
    </citation>
    <scope>NUCLEOTIDE SEQUENCE [LARGE SCALE GENOMIC DNA]</scope>
    <source>
        <strain evidence="4">CECT 7649</strain>
    </source>
</reference>
<evidence type="ECO:0000313" key="3">
    <source>
        <dbReference type="EMBL" id="MFC7385309.1"/>
    </source>
</evidence>
<gene>
    <name evidence="3" type="ORF">ACFQSB_24090</name>
</gene>
<organism evidence="3 4">
    <name type="scientific">Sphaerisporangium rhizosphaerae</name>
    <dbReference type="NCBI Taxonomy" id="2269375"/>
    <lineage>
        <taxon>Bacteria</taxon>
        <taxon>Bacillati</taxon>
        <taxon>Actinomycetota</taxon>
        <taxon>Actinomycetes</taxon>
        <taxon>Streptosporangiales</taxon>
        <taxon>Streptosporangiaceae</taxon>
        <taxon>Sphaerisporangium</taxon>
    </lineage>
</organism>
<feature type="transmembrane region" description="Helical" evidence="1">
    <location>
        <begin position="103"/>
        <end position="129"/>
    </location>
</feature>
<evidence type="ECO:0000256" key="1">
    <source>
        <dbReference type="SAM" id="Phobius"/>
    </source>
</evidence>
<name>A0ABW2P7P1_9ACTN</name>
<evidence type="ECO:0000313" key="4">
    <source>
        <dbReference type="Proteomes" id="UP001596496"/>
    </source>
</evidence>
<protein>
    <submittedName>
        <fullName evidence="3">DUF4328 domain-containing protein</fullName>
    </submittedName>
</protein>
<dbReference type="RefSeq" id="WP_380829259.1">
    <property type="nucleotide sequence ID" value="NZ_JBHTCG010000017.1"/>
</dbReference>
<keyword evidence="1" id="KW-1133">Transmembrane helix</keyword>
<evidence type="ECO:0000259" key="2">
    <source>
        <dbReference type="Pfam" id="PF14219"/>
    </source>
</evidence>
<proteinExistence type="predicted"/>
<dbReference type="Pfam" id="PF14219">
    <property type="entry name" value="DUF4328"/>
    <property type="match status" value="1"/>
</dbReference>
<feature type="transmembrane region" description="Helical" evidence="1">
    <location>
        <begin position="12"/>
        <end position="31"/>
    </location>
</feature>
<feature type="domain" description="DUF4328" evidence="2">
    <location>
        <begin position="41"/>
        <end position="132"/>
    </location>
</feature>
<dbReference type="Proteomes" id="UP001596496">
    <property type="component" value="Unassembled WGS sequence"/>
</dbReference>
<sequence length="145" mass="15678">MDDEPTRTHEALLLTLGHALAASGVAARLAGPPRLSGHIGFVNFIVPKQIIDDIRLASRPATPGEREHRSWLVRSWWAGYLLSMYGIRFAQRAMELGTDGDPVVVVTWLEVIATPIGIAAAVLAAMVVWRISAFQELRRGVGAGG</sequence>